<protein>
    <recommendedName>
        <fullName evidence="1">Reverse transcriptase Ty1/copia-type domain-containing protein</fullName>
    </recommendedName>
</protein>
<evidence type="ECO:0000313" key="3">
    <source>
        <dbReference type="Proteomes" id="UP001630127"/>
    </source>
</evidence>
<dbReference type="EMBL" id="JBJUIK010000008">
    <property type="protein sequence ID" value="KAL3520398.1"/>
    <property type="molecule type" value="Genomic_DNA"/>
</dbReference>
<evidence type="ECO:0000313" key="2">
    <source>
        <dbReference type="EMBL" id="KAL3520398.1"/>
    </source>
</evidence>
<gene>
    <name evidence="2" type="ORF">ACH5RR_018547</name>
</gene>
<dbReference type="Pfam" id="PF07727">
    <property type="entry name" value="RVT_2"/>
    <property type="match status" value="1"/>
</dbReference>
<proteinExistence type="predicted"/>
<feature type="domain" description="Reverse transcriptase Ty1/copia-type" evidence="1">
    <location>
        <begin position="1"/>
        <end position="92"/>
    </location>
</feature>
<dbReference type="AlphaFoldDB" id="A0ABD2ZRX3"/>
<sequence>MFTRHSNEGKIAILIVYVDDIILTGDDTAEMERLKSKLASEFEIKDLGSLKYFLGMEVARSKRGIEVSQRKYILDLLKEIGMSECRPAETPIDPNKKFGNKKWESSGYGTISKISWEAHLSISYSARHCFCSKSSKSVLAFSSRRTSRGCLSHS</sequence>
<evidence type="ECO:0000259" key="1">
    <source>
        <dbReference type="Pfam" id="PF07727"/>
    </source>
</evidence>
<organism evidence="2 3">
    <name type="scientific">Cinchona calisaya</name>
    <dbReference type="NCBI Taxonomy" id="153742"/>
    <lineage>
        <taxon>Eukaryota</taxon>
        <taxon>Viridiplantae</taxon>
        <taxon>Streptophyta</taxon>
        <taxon>Embryophyta</taxon>
        <taxon>Tracheophyta</taxon>
        <taxon>Spermatophyta</taxon>
        <taxon>Magnoliopsida</taxon>
        <taxon>eudicotyledons</taxon>
        <taxon>Gunneridae</taxon>
        <taxon>Pentapetalae</taxon>
        <taxon>asterids</taxon>
        <taxon>lamiids</taxon>
        <taxon>Gentianales</taxon>
        <taxon>Rubiaceae</taxon>
        <taxon>Cinchonoideae</taxon>
        <taxon>Cinchoneae</taxon>
        <taxon>Cinchona</taxon>
    </lineage>
</organism>
<comment type="caution">
    <text evidence="2">The sequence shown here is derived from an EMBL/GenBank/DDBJ whole genome shotgun (WGS) entry which is preliminary data.</text>
</comment>
<keyword evidence="3" id="KW-1185">Reference proteome</keyword>
<dbReference type="InterPro" id="IPR013103">
    <property type="entry name" value="RVT_2"/>
</dbReference>
<reference evidence="2 3" key="1">
    <citation type="submission" date="2024-11" db="EMBL/GenBank/DDBJ databases">
        <title>A near-complete genome assembly of Cinchona calisaya.</title>
        <authorList>
            <person name="Lian D.C."/>
            <person name="Zhao X.W."/>
            <person name="Wei L."/>
        </authorList>
    </citation>
    <scope>NUCLEOTIDE SEQUENCE [LARGE SCALE GENOMIC DNA]</scope>
    <source>
        <tissue evidence="2">Nenye</tissue>
    </source>
</reference>
<dbReference type="Proteomes" id="UP001630127">
    <property type="component" value="Unassembled WGS sequence"/>
</dbReference>
<dbReference type="SUPFAM" id="SSF56672">
    <property type="entry name" value="DNA/RNA polymerases"/>
    <property type="match status" value="1"/>
</dbReference>
<name>A0ABD2ZRX3_9GENT</name>
<accession>A0ABD2ZRX3</accession>
<dbReference type="InterPro" id="IPR043502">
    <property type="entry name" value="DNA/RNA_pol_sf"/>
</dbReference>